<dbReference type="AlphaFoldDB" id="A0AAW2FMZ2"/>
<keyword evidence="1" id="KW-0175">Coiled coil</keyword>
<protein>
    <submittedName>
        <fullName evidence="3">Uncharacterized protein</fullName>
    </submittedName>
</protein>
<evidence type="ECO:0000313" key="4">
    <source>
        <dbReference type="Proteomes" id="UP001430953"/>
    </source>
</evidence>
<feature type="region of interest" description="Disordered" evidence="2">
    <location>
        <begin position="379"/>
        <end position="414"/>
    </location>
</feature>
<feature type="compositionally biased region" description="Basic and acidic residues" evidence="2">
    <location>
        <begin position="203"/>
        <end position="213"/>
    </location>
</feature>
<feature type="compositionally biased region" description="Polar residues" evidence="2">
    <location>
        <begin position="214"/>
        <end position="224"/>
    </location>
</feature>
<feature type="compositionally biased region" description="Basic and acidic residues" evidence="2">
    <location>
        <begin position="472"/>
        <end position="499"/>
    </location>
</feature>
<feature type="compositionally biased region" description="Polar residues" evidence="2">
    <location>
        <begin position="516"/>
        <end position="526"/>
    </location>
</feature>
<dbReference type="EMBL" id="JADYXP020000010">
    <property type="protein sequence ID" value="KAL0115507.1"/>
    <property type="molecule type" value="Genomic_DNA"/>
</dbReference>
<evidence type="ECO:0000256" key="2">
    <source>
        <dbReference type="SAM" id="MobiDB-lite"/>
    </source>
</evidence>
<reference evidence="3 4" key="1">
    <citation type="submission" date="2023-03" db="EMBL/GenBank/DDBJ databases">
        <title>High recombination rates correlate with genetic variation in Cardiocondyla obscurior ants.</title>
        <authorList>
            <person name="Errbii M."/>
        </authorList>
    </citation>
    <scope>NUCLEOTIDE SEQUENCE [LARGE SCALE GENOMIC DNA]</scope>
    <source>
        <strain evidence="3">Alpha-2009</strain>
        <tissue evidence="3">Whole body</tissue>
    </source>
</reference>
<feature type="region of interest" description="Disordered" evidence="2">
    <location>
        <begin position="118"/>
        <end position="139"/>
    </location>
</feature>
<keyword evidence="4" id="KW-1185">Reference proteome</keyword>
<proteinExistence type="predicted"/>
<organism evidence="3 4">
    <name type="scientific">Cardiocondyla obscurior</name>
    <dbReference type="NCBI Taxonomy" id="286306"/>
    <lineage>
        <taxon>Eukaryota</taxon>
        <taxon>Metazoa</taxon>
        <taxon>Ecdysozoa</taxon>
        <taxon>Arthropoda</taxon>
        <taxon>Hexapoda</taxon>
        <taxon>Insecta</taxon>
        <taxon>Pterygota</taxon>
        <taxon>Neoptera</taxon>
        <taxon>Endopterygota</taxon>
        <taxon>Hymenoptera</taxon>
        <taxon>Apocrita</taxon>
        <taxon>Aculeata</taxon>
        <taxon>Formicoidea</taxon>
        <taxon>Formicidae</taxon>
        <taxon>Myrmicinae</taxon>
        <taxon>Cardiocondyla</taxon>
    </lineage>
</organism>
<feature type="region of interest" description="Disordered" evidence="2">
    <location>
        <begin position="333"/>
        <end position="360"/>
    </location>
</feature>
<dbReference type="Proteomes" id="UP001430953">
    <property type="component" value="Unassembled WGS sequence"/>
</dbReference>
<feature type="compositionally biased region" description="Polar residues" evidence="2">
    <location>
        <begin position="126"/>
        <end position="139"/>
    </location>
</feature>
<sequence>MALETRVTGAASLPPNYDKYSDQKVEDDVDIYADLPSFNLVKNVEHCKCEELKEELNSLTSKFEVVQKAKTNLENNLSSLLKTAKAEITRKDNIISNLRKQIDDMSFRRGFKNFTRRPHVQRKTATETSESIVTHSQESETEWQQIQSYHEEYKSKPLQIEVTRIPTLFGERLKKKIIEEEKEEKKQSTSKLNIETKFKDIPENSVVENDKENGSQFGVNSNKFNSERYSNSESSEKISYKRNSVKRTNEDDATHRHKRIKVENNENKTTSKESDYNYLVSYDLTNNSAQYKVKDDLIKLENPQNAMHLLIKKEEVPFCIACTTTSEDMKHDQSCTNRWKNDVKNNSTRDYDKYDHADSSKNSRNALISHCASEGFNNDYKKNEYRYSPSRRGSRNRSDYESSTSYRLRERSSRIHRNKKYDDYRYDVRHKDSRLKKSYESEEGDGKTRYRRGERYILRDRSRYSSSDTEDRESGSYKNKKYENRRIKKETNILNDKKLYKNNKPTTETNRRKSSSRTIANSTTDYSDVKNIDQHKVKNEKSEIKPTNSIESTSIYVELNDLNNLEEGEILDSPKKNNFTIIEDKTNKINNTKEINVKSVLIEDKNKNNSTSISVGGKQIQNNTINTELLEPVENNTKKIEVTSCFLQENSKKCKKINDSNSTRKDMAVDVGANCKKYEGTETSNINEDAMDSASQNIGAMEQVCDNDINGYDKNNTDTLKDFTIETTVAKTVEIKKTAVNIENATKIKELDNFNTESGTKSEELDKFKAESNIEDRIKQTEANNFNNSNNTDKIDSDELKNSKTDIKTEAALNCDIEDGDKSQEPIESNETCHRVSNRNNIETCLNDHNYVQNPLTNCQSQCTQKLSLGPECNEEIISKATSRETKVEKTVIVQSVNSSAKKTMSFITKNNKNEQNKGVLISHRRKAVTLSDSNASMTILMNASDAGTSSIINDCNDSPLKPRACKISRVIAKTSYK</sequence>
<feature type="region of interest" description="Disordered" evidence="2">
    <location>
        <begin position="461"/>
        <end position="526"/>
    </location>
</feature>
<name>A0AAW2FMZ2_9HYME</name>
<accession>A0AAW2FMZ2</accession>
<comment type="caution">
    <text evidence="3">The sequence shown here is derived from an EMBL/GenBank/DDBJ whole genome shotgun (WGS) entry which is preliminary data.</text>
</comment>
<evidence type="ECO:0000256" key="1">
    <source>
        <dbReference type="SAM" id="Coils"/>
    </source>
</evidence>
<feature type="region of interest" description="Disordered" evidence="2">
    <location>
        <begin position="203"/>
        <end position="256"/>
    </location>
</feature>
<gene>
    <name evidence="3" type="ORF">PUN28_010789</name>
</gene>
<evidence type="ECO:0000313" key="3">
    <source>
        <dbReference type="EMBL" id="KAL0115507.1"/>
    </source>
</evidence>
<feature type="coiled-coil region" evidence="1">
    <location>
        <begin position="42"/>
        <end position="101"/>
    </location>
</feature>